<feature type="transmembrane region" description="Helical" evidence="1">
    <location>
        <begin position="41"/>
        <end position="60"/>
    </location>
</feature>
<accession>A0A7Z2VDY4</accession>
<evidence type="ECO:0000313" key="3">
    <source>
        <dbReference type="Proteomes" id="UP000503498"/>
    </source>
</evidence>
<proteinExistence type="predicted"/>
<keyword evidence="1" id="KW-1133">Transmembrane helix</keyword>
<organism evidence="2 3">
    <name type="scientific">Xanthomonas campestris pv. badrii</name>
    <dbReference type="NCBI Taxonomy" id="149696"/>
    <lineage>
        <taxon>Bacteria</taxon>
        <taxon>Pseudomonadati</taxon>
        <taxon>Pseudomonadota</taxon>
        <taxon>Gammaproteobacteria</taxon>
        <taxon>Lysobacterales</taxon>
        <taxon>Lysobacteraceae</taxon>
        <taxon>Xanthomonas</taxon>
    </lineage>
</organism>
<feature type="transmembrane region" description="Helical" evidence="1">
    <location>
        <begin position="66"/>
        <end position="84"/>
    </location>
</feature>
<keyword evidence="1" id="KW-0812">Transmembrane</keyword>
<evidence type="ECO:0000313" key="2">
    <source>
        <dbReference type="EMBL" id="QJD69866.1"/>
    </source>
</evidence>
<reference evidence="2 3" key="2">
    <citation type="submission" date="2020-04" db="EMBL/GenBank/DDBJ databases">
        <authorList>
            <person name="Fomenkov A."/>
            <person name="Anton B.P."/>
            <person name="Roberts R.J."/>
        </authorList>
    </citation>
    <scope>NUCLEOTIDE SEQUENCE [LARGE SCALE GENOMIC DNA]</scope>
    <source>
        <strain evidence="2 3">NEB122</strain>
    </source>
</reference>
<dbReference type="AlphaFoldDB" id="A0A7Z2VDY4"/>
<reference evidence="2 3" key="1">
    <citation type="submission" date="2020-04" db="EMBL/GenBank/DDBJ databases">
        <title>Genome-Wide Identification of 5-Methylcytosine Sites in Bacterial Genomes By High-Throughput Sequencing of MspJI Restriction Fragments.</title>
        <authorList>
            <person name="Wu V."/>
        </authorList>
    </citation>
    <scope>NUCLEOTIDE SEQUENCE [LARGE SCALE GENOMIC DNA]</scope>
    <source>
        <strain evidence="2 3">NEB122</strain>
    </source>
</reference>
<sequence length="90" mass="10093">MDRSNAEEVARAVMRQDAAEQEARRLKRVKQARWLVEQRKVAGLSLAGFVVGAFGAHAVGAYWMRGALVCSLVASGIGWCWIHWRNPDLR</sequence>
<keyword evidence="1" id="KW-0472">Membrane</keyword>
<evidence type="ECO:0000256" key="1">
    <source>
        <dbReference type="SAM" id="Phobius"/>
    </source>
</evidence>
<name>A0A7Z2VDY4_XANCA</name>
<gene>
    <name evidence="2" type="ORF">HG421_20710</name>
</gene>
<protein>
    <recommendedName>
        <fullName evidence="4">Transmembrane protein</fullName>
    </recommendedName>
</protein>
<dbReference type="RefSeq" id="WP_169707984.1">
    <property type="nucleotide sequence ID" value="NZ_CP051651.1"/>
</dbReference>
<evidence type="ECO:0008006" key="4">
    <source>
        <dbReference type="Google" id="ProtNLM"/>
    </source>
</evidence>
<dbReference type="EMBL" id="CP051651">
    <property type="protein sequence ID" value="QJD69866.1"/>
    <property type="molecule type" value="Genomic_DNA"/>
</dbReference>
<dbReference type="Proteomes" id="UP000503498">
    <property type="component" value="Chromosome"/>
</dbReference>